<gene>
    <name evidence="6" type="ORF">SAMN05216189_1003205</name>
    <name evidence="7" type="ORF">SAMN06295949_12212</name>
</gene>
<evidence type="ECO:0000256" key="3">
    <source>
        <dbReference type="ARBA" id="ARBA00023125"/>
    </source>
</evidence>
<dbReference type="PRINTS" id="PR00039">
    <property type="entry name" value="HTHLYSR"/>
</dbReference>
<dbReference type="RefSeq" id="WP_089393150.1">
    <property type="nucleotide sequence ID" value="NZ_FNEC01000003.1"/>
</dbReference>
<keyword evidence="8" id="KW-1185">Reference proteome</keyword>
<dbReference type="PROSITE" id="PS50931">
    <property type="entry name" value="HTH_LYSR"/>
    <property type="match status" value="1"/>
</dbReference>
<feature type="domain" description="HTH lysR-type" evidence="5">
    <location>
        <begin position="4"/>
        <end position="61"/>
    </location>
</feature>
<dbReference type="EMBL" id="FNEC01000003">
    <property type="protein sequence ID" value="SDI26909.1"/>
    <property type="molecule type" value="Genomic_DNA"/>
</dbReference>
<dbReference type="Gene3D" id="3.40.190.290">
    <property type="match status" value="1"/>
</dbReference>
<dbReference type="GO" id="GO:0003700">
    <property type="term" value="F:DNA-binding transcription factor activity"/>
    <property type="evidence" value="ECO:0007669"/>
    <property type="project" value="InterPro"/>
</dbReference>
<dbReference type="PANTHER" id="PTHR30537">
    <property type="entry name" value="HTH-TYPE TRANSCRIPTIONAL REGULATOR"/>
    <property type="match status" value="1"/>
</dbReference>
<keyword evidence="4" id="KW-0804">Transcription</keyword>
<evidence type="ECO:0000256" key="1">
    <source>
        <dbReference type="ARBA" id="ARBA00009437"/>
    </source>
</evidence>
<dbReference type="InterPro" id="IPR000847">
    <property type="entry name" value="LysR_HTH_N"/>
</dbReference>
<reference evidence="6 9" key="1">
    <citation type="submission" date="2016-10" db="EMBL/GenBank/DDBJ databases">
        <authorList>
            <person name="de Groot N.N."/>
        </authorList>
    </citation>
    <scope>NUCLEOTIDE SEQUENCE [LARGE SCALE GENOMIC DNA]</scope>
    <source>
        <strain evidence="6 9">CCM 7361</strain>
    </source>
</reference>
<dbReference type="Proteomes" id="UP000199693">
    <property type="component" value="Unassembled WGS sequence"/>
</dbReference>
<dbReference type="GO" id="GO:0006351">
    <property type="term" value="P:DNA-templated transcription"/>
    <property type="evidence" value="ECO:0007669"/>
    <property type="project" value="TreeGrafter"/>
</dbReference>
<dbReference type="AlphaFoldDB" id="A0A239LTP4"/>
<keyword evidence="2" id="KW-0805">Transcription regulation</keyword>
<comment type="similarity">
    <text evidence="1">Belongs to the LysR transcriptional regulatory family.</text>
</comment>
<dbReference type="GO" id="GO:0043565">
    <property type="term" value="F:sequence-specific DNA binding"/>
    <property type="evidence" value="ECO:0007669"/>
    <property type="project" value="TreeGrafter"/>
</dbReference>
<reference evidence="7 8" key="2">
    <citation type="submission" date="2017-06" db="EMBL/GenBank/DDBJ databases">
        <authorList>
            <person name="Varghese N."/>
            <person name="Submissions S."/>
        </authorList>
    </citation>
    <scope>NUCLEOTIDE SEQUENCE [LARGE SCALE GENOMIC DNA]</scope>
    <source>
        <strain evidence="7 8">RLD-1</strain>
    </source>
</reference>
<dbReference type="InterPro" id="IPR058163">
    <property type="entry name" value="LysR-type_TF_proteobact-type"/>
</dbReference>
<dbReference type="Pfam" id="PF00126">
    <property type="entry name" value="HTH_1"/>
    <property type="match status" value="1"/>
</dbReference>
<evidence type="ECO:0000313" key="9">
    <source>
        <dbReference type="Proteomes" id="UP000199693"/>
    </source>
</evidence>
<evidence type="ECO:0000256" key="4">
    <source>
        <dbReference type="ARBA" id="ARBA00023163"/>
    </source>
</evidence>
<dbReference type="SUPFAM" id="SSF46785">
    <property type="entry name" value="Winged helix' DNA-binding domain"/>
    <property type="match status" value="1"/>
</dbReference>
<dbReference type="FunFam" id="1.10.10.10:FF:000001">
    <property type="entry name" value="LysR family transcriptional regulator"/>
    <property type="match status" value="1"/>
</dbReference>
<evidence type="ECO:0000259" key="5">
    <source>
        <dbReference type="PROSITE" id="PS50931"/>
    </source>
</evidence>
<accession>A0A239LTP4</accession>
<keyword evidence="3 6" id="KW-0238">DNA-binding</keyword>
<evidence type="ECO:0000313" key="7">
    <source>
        <dbReference type="EMBL" id="SNT33916.1"/>
    </source>
</evidence>
<evidence type="ECO:0000256" key="2">
    <source>
        <dbReference type="ARBA" id="ARBA00023015"/>
    </source>
</evidence>
<dbReference type="InterPro" id="IPR005119">
    <property type="entry name" value="LysR_subst-bd"/>
</dbReference>
<dbReference type="Gene3D" id="1.10.10.10">
    <property type="entry name" value="Winged helix-like DNA-binding domain superfamily/Winged helix DNA-binding domain"/>
    <property type="match status" value="1"/>
</dbReference>
<name>A0A239LTP4_9PSED</name>
<evidence type="ECO:0000313" key="8">
    <source>
        <dbReference type="Proteomes" id="UP000198309"/>
    </source>
</evidence>
<protein>
    <submittedName>
        <fullName evidence="6">DNA-binding transcriptional regulator, LysR family</fullName>
    </submittedName>
</protein>
<dbReference type="InterPro" id="IPR036390">
    <property type="entry name" value="WH_DNA-bd_sf"/>
</dbReference>
<dbReference type="FunFam" id="3.40.190.290:FF:000012">
    <property type="entry name" value="Transcriptional regulator, LysR family"/>
    <property type="match status" value="1"/>
</dbReference>
<dbReference type="Pfam" id="PF03466">
    <property type="entry name" value="LysR_substrate"/>
    <property type="match status" value="1"/>
</dbReference>
<evidence type="ECO:0000313" key="6">
    <source>
        <dbReference type="EMBL" id="SDI26909.1"/>
    </source>
</evidence>
<sequence length="308" mass="33732">MARDNLNDLQAFVLVARERSFTKAAARLGMSRSALSHAILGLEERLGVRLLTRTTRSVSPTEAGSRLLETVAARLDEIEQELSSLGAWREKPAGKVRITAHDHAIATVLWPRLLPLLEQYPDIEVELCTDYALVDIAAQGFDAGVRVGDLVDKDMIAVRLTPELRMAVAGSPAYLQAAGTPGTPQDLARHRCINLRLPTHGDLYAWDFEKDGQGVKVRVRGQAVFNNTYHMLQAAIDGVGLAYVPHDLLAPHIEAKRLVPVLDDWCPVFPGYHLYYASRRHVSPALGLVIQALRGAEGTEGLQGGKRA</sequence>
<dbReference type="EMBL" id="FZPC01000022">
    <property type="protein sequence ID" value="SNT33916.1"/>
    <property type="molecule type" value="Genomic_DNA"/>
</dbReference>
<dbReference type="InterPro" id="IPR036388">
    <property type="entry name" value="WH-like_DNA-bd_sf"/>
</dbReference>
<dbReference type="PANTHER" id="PTHR30537:SF1">
    <property type="entry name" value="HTH-TYPE TRANSCRIPTIONAL REGULATOR PGRR"/>
    <property type="match status" value="1"/>
</dbReference>
<dbReference type="CDD" id="cd08474">
    <property type="entry name" value="PBP2_CrgA_like_5"/>
    <property type="match status" value="1"/>
</dbReference>
<dbReference type="SUPFAM" id="SSF53850">
    <property type="entry name" value="Periplasmic binding protein-like II"/>
    <property type="match status" value="1"/>
</dbReference>
<proteinExistence type="inferred from homology"/>
<dbReference type="Proteomes" id="UP000198309">
    <property type="component" value="Unassembled WGS sequence"/>
</dbReference>
<organism evidence="6 9">
    <name type="scientific">Pseudomonas delhiensis</name>
    <dbReference type="NCBI Taxonomy" id="366289"/>
    <lineage>
        <taxon>Bacteria</taxon>
        <taxon>Pseudomonadati</taxon>
        <taxon>Pseudomonadota</taxon>
        <taxon>Gammaproteobacteria</taxon>
        <taxon>Pseudomonadales</taxon>
        <taxon>Pseudomonadaceae</taxon>
        <taxon>Pseudomonas</taxon>
    </lineage>
</organism>